<dbReference type="SMART" id="SM00422">
    <property type="entry name" value="HTH_MERR"/>
    <property type="match status" value="1"/>
</dbReference>
<keyword evidence="3" id="KW-0238">DNA-binding</keyword>
<gene>
    <name evidence="6" type="ORF">LKD75_12360</name>
</gene>
<keyword evidence="2" id="KW-0805">Transcription regulation</keyword>
<dbReference type="SUPFAM" id="SSF46955">
    <property type="entry name" value="Putative DNA-binding domain"/>
    <property type="match status" value="1"/>
</dbReference>
<proteinExistence type="predicted"/>
<dbReference type="Gene3D" id="3.20.80.10">
    <property type="entry name" value="Regulatory factor, effector binding domain"/>
    <property type="match status" value="1"/>
</dbReference>
<dbReference type="RefSeq" id="WP_227733560.1">
    <property type="nucleotide sequence ID" value="NZ_JAJEPV010000031.1"/>
</dbReference>
<dbReference type="InterPro" id="IPR000551">
    <property type="entry name" value="MerR-type_HTH_dom"/>
</dbReference>
<keyword evidence="7" id="KW-1185">Reference proteome</keyword>
<evidence type="ECO:0000259" key="5">
    <source>
        <dbReference type="PROSITE" id="PS50937"/>
    </source>
</evidence>
<keyword evidence="4" id="KW-0804">Transcription</keyword>
<keyword evidence="1" id="KW-0678">Repressor</keyword>
<evidence type="ECO:0000313" key="7">
    <source>
        <dbReference type="Proteomes" id="UP001197795"/>
    </source>
</evidence>
<dbReference type="PROSITE" id="PS50937">
    <property type="entry name" value="HTH_MERR_2"/>
    <property type="match status" value="1"/>
</dbReference>
<dbReference type="GO" id="GO:0003700">
    <property type="term" value="F:DNA-binding transcription factor activity"/>
    <property type="evidence" value="ECO:0007669"/>
    <property type="project" value="InterPro"/>
</dbReference>
<evidence type="ECO:0000313" key="6">
    <source>
        <dbReference type="EMBL" id="MCC2120369.1"/>
    </source>
</evidence>
<sequence length="263" mass="29499">MSSNEENGKSEKRLMSIGEVSKAIGITRRIILNYEAKGLLLPDKKEGTAGNRYYTPDSISLIRSIRVLQNLGLSLDEISSYYNGSTDLEPLIERLEALRDDLTQSIEKLKQRTASPAASVIQFLTLPAQTVYSRKGAFNGVEERKEFLREVFMEAIHLYGSDSSKRMFFIEYNLEHPEEFTCCISVPPASKGEHVVHLPEQKALGIFYHGCYESLPDARRELSAYAAAQNLSLSGTVRHTYLEGPPQHKDPANFITQVALVLQ</sequence>
<evidence type="ECO:0000256" key="1">
    <source>
        <dbReference type="ARBA" id="ARBA00022491"/>
    </source>
</evidence>
<dbReference type="InterPro" id="IPR009061">
    <property type="entry name" value="DNA-bd_dom_put_sf"/>
</dbReference>
<dbReference type="EMBL" id="JAJEPV010000031">
    <property type="protein sequence ID" value="MCC2120369.1"/>
    <property type="molecule type" value="Genomic_DNA"/>
</dbReference>
<protein>
    <submittedName>
        <fullName evidence="6">MerR family transcriptional regulator</fullName>
    </submittedName>
</protein>
<dbReference type="Pfam" id="PF13411">
    <property type="entry name" value="MerR_1"/>
    <property type="match status" value="1"/>
</dbReference>
<organism evidence="6 7">
    <name type="scientific">Waltera acetigignens</name>
    <dbReference type="NCBI Taxonomy" id="2981769"/>
    <lineage>
        <taxon>Bacteria</taxon>
        <taxon>Bacillati</taxon>
        <taxon>Bacillota</taxon>
        <taxon>Clostridia</taxon>
        <taxon>Lachnospirales</taxon>
        <taxon>Lachnospiraceae</taxon>
        <taxon>Waltera</taxon>
    </lineage>
</organism>
<evidence type="ECO:0000256" key="3">
    <source>
        <dbReference type="ARBA" id="ARBA00023125"/>
    </source>
</evidence>
<feature type="domain" description="HTH merR-type" evidence="5">
    <location>
        <begin position="14"/>
        <end position="84"/>
    </location>
</feature>
<dbReference type="GO" id="GO:0003677">
    <property type="term" value="F:DNA binding"/>
    <property type="evidence" value="ECO:0007669"/>
    <property type="project" value="UniProtKB-KW"/>
</dbReference>
<dbReference type="SUPFAM" id="SSF55136">
    <property type="entry name" value="Probable bacterial effector-binding domain"/>
    <property type="match status" value="1"/>
</dbReference>
<name>A0AAE3A2W4_9FIRM</name>
<dbReference type="PANTHER" id="PTHR30204">
    <property type="entry name" value="REDOX-CYCLING DRUG-SENSING TRANSCRIPTIONAL ACTIVATOR SOXR"/>
    <property type="match status" value="1"/>
</dbReference>
<dbReference type="AlphaFoldDB" id="A0AAE3A2W4"/>
<accession>A0AAE3A2W4</accession>
<dbReference type="InterPro" id="IPR047057">
    <property type="entry name" value="MerR_fam"/>
</dbReference>
<reference evidence="6 7" key="1">
    <citation type="submission" date="2021-10" db="EMBL/GenBank/DDBJ databases">
        <title>Anaerobic single-cell dispensing facilitates the cultivation of human gut bacteria.</title>
        <authorList>
            <person name="Afrizal A."/>
        </authorList>
    </citation>
    <scope>NUCLEOTIDE SEQUENCE [LARGE SCALE GENOMIC DNA]</scope>
    <source>
        <strain evidence="6 7">CLA-AA-H273</strain>
    </source>
</reference>
<comment type="caution">
    <text evidence="6">The sequence shown here is derived from an EMBL/GenBank/DDBJ whole genome shotgun (WGS) entry which is preliminary data.</text>
</comment>
<dbReference type="Proteomes" id="UP001197795">
    <property type="component" value="Unassembled WGS sequence"/>
</dbReference>
<evidence type="ECO:0000256" key="4">
    <source>
        <dbReference type="ARBA" id="ARBA00023163"/>
    </source>
</evidence>
<dbReference type="Gene3D" id="1.10.1660.10">
    <property type="match status" value="1"/>
</dbReference>
<evidence type="ECO:0000256" key="2">
    <source>
        <dbReference type="ARBA" id="ARBA00023015"/>
    </source>
</evidence>
<dbReference type="PANTHER" id="PTHR30204:SF69">
    <property type="entry name" value="MERR-FAMILY TRANSCRIPTIONAL REGULATOR"/>
    <property type="match status" value="1"/>
</dbReference>
<dbReference type="CDD" id="cd00592">
    <property type="entry name" value="HTH_MerR-like"/>
    <property type="match status" value="1"/>
</dbReference>
<dbReference type="InterPro" id="IPR011256">
    <property type="entry name" value="Reg_factor_effector_dom_sf"/>
</dbReference>